<gene>
    <name evidence="1" type="ORF">K452DRAFT_39756</name>
</gene>
<keyword evidence="2" id="KW-1185">Reference proteome</keyword>
<name>A0A6A6BEY4_9PEZI</name>
<dbReference type="EMBL" id="ML995487">
    <property type="protein sequence ID" value="KAF2141457.1"/>
    <property type="molecule type" value="Genomic_DNA"/>
</dbReference>
<sequence>MVIRSAIGTTYDDWIQHLSDCVQSGFFMHLSRARQDRVGWSGVEIEFFCCFFIQERAQSPVAGAPDVVLCGREQCLTVGGACGFFSQSNTQGGWRCVRAGSASLGNRSFFRGHLCLIFEVRRDPSAPSHAVSNEVARWKLGKATCKSGAQLQLIRGYHGARFETEGVEY</sequence>
<evidence type="ECO:0000313" key="1">
    <source>
        <dbReference type="EMBL" id="KAF2141457.1"/>
    </source>
</evidence>
<accession>A0A6A6BEY4</accession>
<reference evidence="1" key="1">
    <citation type="journal article" date="2020" name="Stud. Mycol.">
        <title>101 Dothideomycetes genomes: a test case for predicting lifestyles and emergence of pathogens.</title>
        <authorList>
            <person name="Haridas S."/>
            <person name="Albert R."/>
            <person name="Binder M."/>
            <person name="Bloem J."/>
            <person name="Labutti K."/>
            <person name="Salamov A."/>
            <person name="Andreopoulos B."/>
            <person name="Baker S."/>
            <person name="Barry K."/>
            <person name="Bills G."/>
            <person name="Bluhm B."/>
            <person name="Cannon C."/>
            <person name="Castanera R."/>
            <person name="Culley D."/>
            <person name="Daum C."/>
            <person name="Ezra D."/>
            <person name="Gonzalez J."/>
            <person name="Henrissat B."/>
            <person name="Kuo A."/>
            <person name="Liang C."/>
            <person name="Lipzen A."/>
            <person name="Lutzoni F."/>
            <person name="Magnuson J."/>
            <person name="Mondo S."/>
            <person name="Nolan M."/>
            <person name="Ohm R."/>
            <person name="Pangilinan J."/>
            <person name="Park H.-J."/>
            <person name="Ramirez L."/>
            <person name="Alfaro M."/>
            <person name="Sun H."/>
            <person name="Tritt A."/>
            <person name="Yoshinaga Y."/>
            <person name="Zwiers L.-H."/>
            <person name="Turgeon B."/>
            <person name="Goodwin S."/>
            <person name="Spatafora J."/>
            <person name="Crous P."/>
            <person name="Grigoriev I."/>
        </authorList>
    </citation>
    <scope>NUCLEOTIDE SEQUENCE</scope>
    <source>
        <strain evidence="1">CBS 121167</strain>
    </source>
</reference>
<proteinExistence type="predicted"/>
<organism evidence="1 2">
    <name type="scientific">Aplosporella prunicola CBS 121167</name>
    <dbReference type="NCBI Taxonomy" id="1176127"/>
    <lineage>
        <taxon>Eukaryota</taxon>
        <taxon>Fungi</taxon>
        <taxon>Dikarya</taxon>
        <taxon>Ascomycota</taxon>
        <taxon>Pezizomycotina</taxon>
        <taxon>Dothideomycetes</taxon>
        <taxon>Dothideomycetes incertae sedis</taxon>
        <taxon>Botryosphaeriales</taxon>
        <taxon>Aplosporellaceae</taxon>
        <taxon>Aplosporella</taxon>
    </lineage>
</organism>
<dbReference type="RefSeq" id="XP_033397170.1">
    <property type="nucleotide sequence ID" value="XM_033546612.1"/>
</dbReference>
<protein>
    <submittedName>
        <fullName evidence="1">Uncharacterized protein</fullName>
    </submittedName>
</protein>
<dbReference type="GeneID" id="54304118"/>
<evidence type="ECO:0000313" key="2">
    <source>
        <dbReference type="Proteomes" id="UP000799438"/>
    </source>
</evidence>
<dbReference type="Proteomes" id="UP000799438">
    <property type="component" value="Unassembled WGS sequence"/>
</dbReference>
<dbReference type="AlphaFoldDB" id="A0A6A6BEY4"/>